<dbReference type="RefSeq" id="WP_126597627.1">
    <property type="nucleotide sequence ID" value="NZ_BIFQ01000001.1"/>
</dbReference>
<evidence type="ECO:0000313" key="3">
    <source>
        <dbReference type="Proteomes" id="UP000287224"/>
    </source>
</evidence>
<proteinExistence type="predicted"/>
<organism evidence="2 3">
    <name type="scientific">Dictyobacter aurantiacus</name>
    <dbReference type="NCBI Taxonomy" id="1936993"/>
    <lineage>
        <taxon>Bacteria</taxon>
        <taxon>Bacillati</taxon>
        <taxon>Chloroflexota</taxon>
        <taxon>Ktedonobacteria</taxon>
        <taxon>Ktedonobacterales</taxon>
        <taxon>Dictyobacteraceae</taxon>
        <taxon>Dictyobacter</taxon>
    </lineage>
</organism>
<dbReference type="Proteomes" id="UP000287224">
    <property type="component" value="Unassembled WGS sequence"/>
</dbReference>
<keyword evidence="1" id="KW-0812">Transmembrane</keyword>
<sequence length="62" mass="7449">MVHQRRPIFRQQAMQHYVQKREKDVLPRFVSPLLLLWLWILLFQLTLVGMLIYTTLTPSAGR</sequence>
<keyword evidence="1" id="KW-0472">Membrane</keyword>
<evidence type="ECO:0000256" key="1">
    <source>
        <dbReference type="SAM" id="Phobius"/>
    </source>
</evidence>
<dbReference type="EMBL" id="BIFQ01000001">
    <property type="protein sequence ID" value="GCE06708.1"/>
    <property type="molecule type" value="Genomic_DNA"/>
</dbReference>
<keyword evidence="3" id="KW-1185">Reference proteome</keyword>
<keyword evidence="1" id="KW-1133">Transmembrane helix</keyword>
<feature type="transmembrane region" description="Helical" evidence="1">
    <location>
        <begin position="29"/>
        <end position="53"/>
    </location>
</feature>
<dbReference type="AlphaFoldDB" id="A0A401ZIQ0"/>
<evidence type="ECO:0000313" key="2">
    <source>
        <dbReference type="EMBL" id="GCE06708.1"/>
    </source>
</evidence>
<gene>
    <name evidence="2" type="ORF">KDAU_40370</name>
</gene>
<protein>
    <submittedName>
        <fullName evidence="2">Uncharacterized protein</fullName>
    </submittedName>
</protein>
<accession>A0A401ZIQ0</accession>
<comment type="caution">
    <text evidence="2">The sequence shown here is derived from an EMBL/GenBank/DDBJ whole genome shotgun (WGS) entry which is preliminary data.</text>
</comment>
<name>A0A401ZIQ0_9CHLR</name>
<reference evidence="3" key="1">
    <citation type="submission" date="2018-12" db="EMBL/GenBank/DDBJ databases">
        <title>Tengunoibacter tsumagoiensis gen. nov., sp. nov., Dictyobacter kobayashii sp. nov., D. alpinus sp. nov., and D. joshuensis sp. nov. and description of Dictyobacteraceae fam. nov. within the order Ktedonobacterales isolated from Tengu-no-mugimeshi.</title>
        <authorList>
            <person name="Wang C.M."/>
            <person name="Zheng Y."/>
            <person name="Sakai Y."/>
            <person name="Toyoda A."/>
            <person name="Minakuchi Y."/>
            <person name="Abe K."/>
            <person name="Yokota A."/>
            <person name="Yabe S."/>
        </authorList>
    </citation>
    <scope>NUCLEOTIDE SEQUENCE [LARGE SCALE GENOMIC DNA]</scope>
    <source>
        <strain evidence="3">S-27</strain>
    </source>
</reference>